<evidence type="ECO:0000256" key="4">
    <source>
        <dbReference type="PROSITE-ProRule" id="PRU00182"/>
    </source>
</evidence>
<dbReference type="InterPro" id="IPR020094">
    <property type="entry name" value="TruA/RsuA/RluB/E/F_N"/>
</dbReference>
<dbReference type="SUPFAM" id="SSF55120">
    <property type="entry name" value="Pseudouridine synthase"/>
    <property type="match status" value="1"/>
</dbReference>
<proteinExistence type="inferred from homology"/>
<keyword evidence="8" id="KW-1185">Reference proteome</keyword>
<evidence type="ECO:0000259" key="6">
    <source>
        <dbReference type="Pfam" id="PF00849"/>
    </source>
</evidence>
<dbReference type="InterPro" id="IPR036986">
    <property type="entry name" value="S4_RNA-bd_sf"/>
</dbReference>
<comment type="caution">
    <text evidence="7">The sequence shown here is derived from an EMBL/GenBank/DDBJ whole genome shotgun (WGS) entry which is preliminary data.</text>
</comment>
<dbReference type="PROSITE" id="PS50889">
    <property type="entry name" value="S4"/>
    <property type="match status" value="1"/>
</dbReference>
<dbReference type="InterPro" id="IPR020103">
    <property type="entry name" value="PsdUridine_synth_cat_dom_sf"/>
</dbReference>
<evidence type="ECO:0000313" key="7">
    <source>
        <dbReference type="EMBL" id="MQN00834.1"/>
    </source>
</evidence>
<name>A0A6N7IWZ6_9FIRM</name>
<dbReference type="Pfam" id="PF00849">
    <property type="entry name" value="PseudoU_synth_2"/>
    <property type="match status" value="1"/>
</dbReference>
<dbReference type="GO" id="GO:0003723">
    <property type="term" value="F:RNA binding"/>
    <property type="evidence" value="ECO:0007669"/>
    <property type="project" value="UniProtKB-KW"/>
</dbReference>
<dbReference type="InterPro" id="IPR050343">
    <property type="entry name" value="RsuA_PseudoU_synthase"/>
</dbReference>
<dbReference type="Gene3D" id="3.30.70.1560">
    <property type="entry name" value="Alpha-L RNA-binding motif"/>
    <property type="match status" value="1"/>
</dbReference>
<accession>A0A6N7IWZ6</accession>
<sequence>MRLDKYIASCTGLTRKEVKKSLKKTPAYVAGEKVSAPETQVDIKTKVVFLGEHLHYSEFTYILMNKAAGYVCTNRSGRNPTVFTLLHDDIKAKDLFTVGRLDKDTTGLLLITNDGDFSHRMIHAKKHVDKTYFLTVDRKIPESAIEQFKNGVDIGDEDLTKPATLEILSDTTANLTISEGRFHQVKRMMEAVGCTVTALKRLSIGPFTLDENLSEGEYRLFNDEEMDFVKNAGR</sequence>
<dbReference type="InterPro" id="IPR042092">
    <property type="entry name" value="PsdUridine_s_RsuA/RluB/E/F_cat"/>
</dbReference>
<dbReference type="GO" id="GO:0009982">
    <property type="term" value="F:pseudouridine synthase activity"/>
    <property type="evidence" value="ECO:0007669"/>
    <property type="project" value="InterPro"/>
</dbReference>
<dbReference type="NCBIfam" id="TIGR00093">
    <property type="entry name" value="pseudouridine synthase"/>
    <property type="match status" value="1"/>
</dbReference>
<dbReference type="Gene3D" id="3.10.290.10">
    <property type="entry name" value="RNA-binding S4 domain"/>
    <property type="match status" value="1"/>
</dbReference>
<reference evidence="7" key="1">
    <citation type="journal article" date="2020" name="Appl. Environ. Microbiol.">
        <title>Medium-Chain Fatty Acid Synthesis by 'Candidatus Weimeria bifida' gen. nov., sp. nov., and 'Candidatus Pseudoramibacter fermentans' sp. nov.</title>
        <authorList>
            <person name="Scarborough M.J."/>
            <person name="Myers K.S."/>
            <person name="Donohue T.J."/>
            <person name="Noguera D.R."/>
        </authorList>
    </citation>
    <scope>NUCLEOTIDE SEQUENCE</scope>
    <source>
        <strain evidence="7">LCO1.1</strain>
    </source>
</reference>
<dbReference type="EMBL" id="VOGC01000002">
    <property type="protein sequence ID" value="MQN00834.1"/>
    <property type="molecule type" value="Genomic_DNA"/>
</dbReference>
<dbReference type="GO" id="GO:0001522">
    <property type="term" value="P:pseudouridine synthesis"/>
    <property type="evidence" value="ECO:0007669"/>
    <property type="project" value="InterPro"/>
</dbReference>
<evidence type="ECO:0000256" key="1">
    <source>
        <dbReference type="ARBA" id="ARBA00008348"/>
    </source>
</evidence>
<evidence type="ECO:0000256" key="2">
    <source>
        <dbReference type="ARBA" id="ARBA00022884"/>
    </source>
</evidence>
<dbReference type="Proteomes" id="UP000460257">
    <property type="component" value="Unassembled WGS sequence"/>
</dbReference>
<dbReference type="AlphaFoldDB" id="A0A6N7IWZ6"/>
<evidence type="ECO:0000256" key="3">
    <source>
        <dbReference type="ARBA" id="ARBA00023235"/>
    </source>
</evidence>
<dbReference type="GO" id="GO:0140098">
    <property type="term" value="F:catalytic activity, acting on RNA"/>
    <property type="evidence" value="ECO:0007669"/>
    <property type="project" value="UniProtKB-ARBA"/>
</dbReference>
<protein>
    <recommendedName>
        <fullName evidence="5">Pseudouridine synthase</fullName>
        <ecNumber evidence="5">5.4.99.-</ecNumber>
    </recommendedName>
</protein>
<dbReference type="InterPro" id="IPR018496">
    <property type="entry name" value="PsdUridine_synth_RsuA/RluB_CS"/>
</dbReference>
<keyword evidence="2 4" id="KW-0694">RNA-binding</keyword>
<evidence type="ECO:0000256" key="5">
    <source>
        <dbReference type="RuleBase" id="RU003887"/>
    </source>
</evidence>
<feature type="domain" description="Pseudouridine synthase RsuA/RluA-like" evidence="6">
    <location>
        <begin position="61"/>
        <end position="191"/>
    </location>
</feature>
<dbReference type="PROSITE" id="PS01149">
    <property type="entry name" value="PSI_RSU"/>
    <property type="match status" value="1"/>
</dbReference>
<keyword evidence="3 5" id="KW-0413">Isomerase</keyword>
<dbReference type="Gene3D" id="3.30.70.580">
    <property type="entry name" value="Pseudouridine synthase I, catalytic domain, N-terminal subdomain"/>
    <property type="match status" value="1"/>
</dbReference>
<dbReference type="GO" id="GO:0005829">
    <property type="term" value="C:cytosol"/>
    <property type="evidence" value="ECO:0007669"/>
    <property type="project" value="UniProtKB-ARBA"/>
</dbReference>
<dbReference type="PANTHER" id="PTHR47683:SF4">
    <property type="entry name" value="PSEUDOURIDINE SYNTHASE"/>
    <property type="match status" value="1"/>
</dbReference>
<dbReference type="SUPFAM" id="SSF55174">
    <property type="entry name" value="Alpha-L RNA-binding motif"/>
    <property type="match status" value="1"/>
</dbReference>
<gene>
    <name evidence="7" type="ORF">FRC54_02430</name>
</gene>
<dbReference type="InterPro" id="IPR006145">
    <property type="entry name" value="PsdUridine_synth_RsuA/RluA"/>
</dbReference>
<evidence type="ECO:0000313" key="8">
    <source>
        <dbReference type="Proteomes" id="UP000460257"/>
    </source>
</evidence>
<dbReference type="InterPro" id="IPR000748">
    <property type="entry name" value="PsdUridine_synth_RsuA/RluB/E/F"/>
</dbReference>
<organism evidence="7 8">
    <name type="scientific">Candidatus Weimeria bifida</name>
    <dbReference type="NCBI Taxonomy" id="2599074"/>
    <lineage>
        <taxon>Bacteria</taxon>
        <taxon>Bacillati</taxon>
        <taxon>Bacillota</taxon>
        <taxon>Clostridia</taxon>
        <taxon>Lachnospirales</taxon>
        <taxon>Lachnospiraceae</taxon>
        <taxon>Candidatus Weimeria</taxon>
    </lineage>
</organism>
<dbReference type="CDD" id="cd02553">
    <property type="entry name" value="PseudoU_synth_RsuA"/>
    <property type="match status" value="1"/>
</dbReference>
<dbReference type="PANTHER" id="PTHR47683">
    <property type="entry name" value="PSEUDOURIDINE SYNTHASE FAMILY PROTEIN-RELATED"/>
    <property type="match status" value="1"/>
</dbReference>
<dbReference type="EC" id="5.4.99.-" evidence="5"/>
<dbReference type="GO" id="GO:0006364">
    <property type="term" value="P:rRNA processing"/>
    <property type="evidence" value="ECO:0007669"/>
    <property type="project" value="UniProtKB-ARBA"/>
</dbReference>
<dbReference type="FunFam" id="3.30.70.1560:FF:000001">
    <property type="entry name" value="Pseudouridine synthase"/>
    <property type="match status" value="1"/>
</dbReference>
<comment type="similarity">
    <text evidence="1 5">Belongs to the pseudouridine synthase RsuA family.</text>
</comment>